<dbReference type="SUPFAM" id="SSF47819">
    <property type="entry name" value="HRDC-like"/>
    <property type="match status" value="1"/>
</dbReference>
<keyword evidence="12" id="KW-0233">DNA recombination</keyword>
<keyword evidence="6" id="KW-0227">DNA damage</keyword>
<dbReference type="GO" id="GO:0016787">
    <property type="term" value="F:hydrolase activity"/>
    <property type="evidence" value="ECO:0007669"/>
    <property type="project" value="UniProtKB-KW"/>
</dbReference>
<dbReference type="Pfam" id="PF09382">
    <property type="entry name" value="RQC"/>
    <property type="match status" value="1"/>
</dbReference>
<dbReference type="Gene3D" id="1.10.10.10">
    <property type="entry name" value="Winged helix-like DNA-binding domain superfamily/Winged helix DNA-binding domain"/>
    <property type="match status" value="1"/>
</dbReference>
<comment type="caution">
    <text evidence="20">The sequence shown here is derived from an EMBL/GenBank/DDBJ whole genome shotgun (WGS) entry which is preliminary data.</text>
</comment>
<evidence type="ECO:0000256" key="1">
    <source>
        <dbReference type="ARBA" id="ARBA00001946"/>
    </source>
</evidence>
<evidence type="ECO:0000256" key="5">
    <source>
        <dbReference type="ARBA" id="ARBA00022741"/>
    </source>
</evidence>
<evidence type="ECO:0000256" key="8">
    <source>
        <dbReference type="ARBA" id="ARBA00022806"/>
    </source>
</evidence>
<dbReference type="FunFam" id="3.40.50.300:FF:000156">
    <property type="entry name" value="ATP-dependent DNA helicase recQ"/>
    <property type="match status" value="1"/>
</dbReference>
<keyword evidence="8 20" id="KW-0347">Helicase</keyword>
<dbReference type="InterPro" id="IPR027417">
    <property type="entry name" value="P-loop_NTPase"/>
</dbReference>
<keyword evidence="7 20" id="KW-0378">Hydrolase</keyword>
<evidence type="ECO:0000313" key="21">
    <source>
        <dbReference type="Proteomes" id="UP000479132"/>
    </source>
</evidence>
<dbReference type="Pfam" id="PF14493">
    <property type="entry name" value="HTH_40"/>
    <property type="match status" value="1"/>
</dbReference>
<accession>A0A6M1TEQ6</accession>
<dbReference type="GO" id="GO:0005737">
    <property type="term" value="C:cytoplasm"/>
    <property type="evidence" value="ECO:0007669"/>
    <property type="project" value="TreeGrafter"/>
</dbReference>
<reference evidence="20 21" key="1">
    <citation type="submission" date="2020-02" db="EMBL/GenBank/DDBJ databases">
        <title>Aliifodinibius halophilus 2W32, complete genome.</title>
        <authorList>
            <person name="Li Y."/>
            <person name="Wu S."/>
        </authorList>
    </citation>
    <scope>NUCLEOTIDE SEQUENCE [LARGE SCALE GENOMIC DNA]</scope>
    <source>
        <strain evidence="20 21">2W32</strain>
    </source>
</reference>
<comment type="cofactor">
    <cofactor evidence="2">
        <name>Zn(2+)</name>
        <dbReference type="ChEBI" id="CHEBI:29105"/>
    </cofactor>
</comment>
<evidence type="ECO:0000256" key="11">
    <source>
        <dbReference type="ARBA" id="ARBA00023125"/>
    </source>
</evidence>
<evidence type="ECO:0000256" key="2">
    <source>
        <dbReference type="ARBA" id="ARBA00001947"/>
    </source>
</evidence>
<keyword evidence="10" id="KW-0067">ATP-binding</keyword>
<comment type="catalytic activity">
    <reaction evidence="15">
        <text>Couples ATP hydrolysis with the unwinding of duplex DNA by translocating in the 3'-5' direction.</text>
        <dbReference type="EC" id="5.6.2.4"/>
    </reaction>
</comment>
<dbReference type="CDD" id="cd17920">
    <property type="entry name" value="DEXHc_RecQ"/>
    <property type="match status" value="1"/>
</dbReference>
<dbReference type="PROSITE" id="PS50967">
    <property type="entry name" value="HRDC"/>
    <property type="match status" value="1"/>
</dbReference>
<dbReference type="GO" id="GO:0009432">
    <property type="term" value="P:SOS response"/>
    <property type="evidence" value="ECO:0007669"/>
    <property type="project" value="UniProtKB-UniRule"/>
</dbReference>
<dbReference type="AlphaFoldDB" id="A0A6M1TEQ6"/>
<dbReference type="Pfam" id="PF00270">
    <property type="entry name" value="DEAD"/>
    <property type="match status" value="1"/>
</dbReference>
<dbReference type="Pfam" id="PF00570">
    <property type="entry name" value="HRDC"/>
    <property type="match status" value="1"/>
</dbReference>
<dbReference type="SUPFAM" id="SSF46785">
    <property type="entry name" value="Winged helix' DNA-binding domain"/>
    <property type="match status" value="1"/>
</dbReference>
<dbReference type="InterPro" id="IPR010997">
    <property type="entry name" value="HRDC-like_sf"/>
</dbReference>
<organism evidence="20 21">
    <name type="scientific">Fodinibius halophilus</name>
    <dbReference type="NCBI Taxonomy" id="1736908"/>
    <lineage>
        <taxon>Bacteria</taxon>
        <taxon>Pseudomonadati</taxon>
        <taxon>Balneolota</taxon>
        <taxon>Balneolia</taxon>
        <taxon>Balneolales</taxon>
        <taxon>Balneolaceae</taxon>
        <taxon>Fodinibius</taxon>
    </lineage>
</organism>
<keyword evidence="9" id="KW-0862">Zinc</keyword>
<sequence>MIKEARNKLNNVFGYEDFRPLQEEVITQVLDKEDALVIMPTGGGKSLCYQIPALLFDGLTIVVSPLISLMKDQVEQLQQYDIPAIFLNSTLSPDEYQRNVDRVRNGEIKMLYLAPETLMMDKTRKLLATQNVDLFTIDEAHCISEWGHDFRPDYRELTEIRKDFPNATCLALTATATPRVREDIEDILKLDNSETFLASFDRKNLFLKVADKEDPLEQTLDFLYTRKKQSGIIYCFSRKQVEELYVELKKEGHSVKPYHAGLSKKLRNRNQEMFIRDDIQIIVATIAFGMGIDKPNVRFVMHYDLPKNIESYYQQIGRAGRDGLRADCLVLYSRSDKQKIQYFINQKEGTEKKVAEKHLKDMLKFMETDECRRVPLMGYFGETYKKDNCGMCDNCLSIDAEVEDLTVHAQKFLSCAVRTGEQYDAYYIADILRGSTKEQVLENGHDELPTYNIGNEWAKEQWILLARMLVNQEYLDRNESHGPLSLTDQARAVLDGKENVFGALDRSDTVVGDQAMERTTSEVEKNYEKDLFEQLRDKRKELADEQAVPPYAIFPDTTLMEMAYYFPQTTDNLIPIYGVGTVKKKKYGMDFLKIIREYCKTNDIEEQEKVLKEKKEELSKKEKYQRIGESFNEGKSVDHLAEQYGVKNVTIIKHLKTYLEDGNDLRPEGIVKASSLSTRKRNKVLEVFDEVAPHMLRPIYNKLDKKVGYDELRIIQLYYMAQQK</sequence>
<dbReference type="InterPro" id="IPR011545">
    <property type="entry name" value="DEAD/DEAH_box_helicase_dom"/>
</dbReference>
<feature type="domain" description="Helicase C-terminal" evidence="19">
    <location>
        <begin position="215"/>
        <end position="363"/>
    </location>
</feature>
<dbReference type="SUPFAM" id="SSF52540">
    <property type="entry name" value="P-loop containing nucleoside triphosphate hydrolases"/>
    <property type="match status" value="1"/>
</dbReference>
<dbReference type="EC" id="5.6.2.4" evidence="16"/>
<dbReference type="GO" id="GO:0005524">
    <property type="term" value="F:ATP binding"/>
    <property type="evidence" value="ECO:0007669"/>
    <property type="project" value="UniProtKB-KW"/>
</dbReference>
<evidence type="ECO:0000256" key="9">
    <source>
        <dbReference type="ARBA" id="ARBA00022833"/>
    </source>
</evidence>
<keyword evidence="4" id="KW-0479">Metal-binding</keyword>
<dbReference type="Gene3D" id="1.10.10.1390">
    <property type="entry name" value="ATP-dependent DNA helicase RecQ"/>
    <property type="match status" value="1"/>
</dbReference>
<feature type="domain" description="Helicase ATP-binding" evidence="18">
    <location>
        <begin position="26"/>
        <end position="194"/>
    </location>
</feature>
<dbReference type="NCBIfam" id="TIGR01389">
    <property type="entry name" value="recQ"/>
    <property type="match status" value="1"/>
</dbReference>
<evidence type="ECO:0000256" key="10">
    <source>
        <dbReference type="ARBA" id="ARBA00022840"/>
    </source>
</evidence>
<evidence type="ECO:0000256" key="7">
    <source>
        <dbReference type="ARBA" id="ARBA00022801"/>
    </source>
</evidence>
<dbReference type="PANTHER" id="PTHR13710:SF105">
    <property type="entry name" value="ATP-DEPENDENT DNA HELICASE Q1"/>
    <property type="match status" value="1"/>
</dbReference>
<dbReference type="InterPro" id="IPR014001">
    <property type="entry name" value="Helicase_ATP-bd"/>
</dbReference>
<dbReference type="InterPro" id="IPR001650">
    <property type="entry name" value="Helicase_C-like"/>
</dbReference>
<dbReference type="GO" id="GO:0046872">
    <property type="term" value="F:metal ion binding"/>
    <property type="evidence" value="ECO:0007669"/>
    <property type="project" value="UniProtKB-KW"/>
</dbReference>
<dbReference type="FunFam" id="3.40.50.300:FF:000296">
    <property type="entry name" value="ATP-dependent DNA helicase RecQ"/>
    <property type="match status" value="1"/>
</dbReference>
<protein>
    <recommendedName>
        <fullName evidence="16">DNA helicase RecQ</fullName>
        <ecNumber evidence="16">5.6.2.4</ecNumber>
    </recommendedName>
</protein>
<evidence type="ECO:0000256" key="13">
    <source>
        <dbReference type="ARBA" id="ARBA00023204"/>
    </source>
</evidence>
<evidence type="ECO:0000256" key="14">
    <source>
        <dbReference type="ARBA" id="ARBA00023235"/>
    </source>
</evidence>
<dbReference type="NCBIfam" id="TIGR00614">
    <property type="entry name" value="recQ_fam"/>
    <property type="match status" value="1"/>
</dbReference>
<dbReference type="PROSITE" id="PS51194">
    <property type="entry name" value="HELICASE_CTER"/>
    <property type="match status" value="1"/>
</dbReference>
<dbReference type="InterPro" id="IPR044876">
    <property type="entry name" value="HRDC_dom_sf"/>
</dbReference>
<dbReference type="PANTHER" id="PTHR13710">
    <property type="entry name" value="DNA HELICASE RECQ FAMILY MEMBER"/>
    <property type="match status" value="1"/>
</dbReference>
<name>A0A6M1TEQ6_9BACT</name>
<proteinExistence type="inferred from homology"/>
<dbReference type="GO" id="GO:0003677">
    <property type="term" value="F:DNA binding"/>
    <property type="evidence" value="ECO:0007669"/>
    <property type="project" value="UniProtKB-KW"/>
</dbReference>
<dbReference type="GO" id="GO:0006310">
    <property type="term" value="P:DNA recombination"/>
    <property type="evidence" value="ECO:0007669"/>
    <property type="project" value="UniProtKB-UniRule"/>
</dbReference>
<evidence type="ECO:0000313" key="20">
    <source>
        <dbReference type="EMBL" id="NGP89224.1"/>
    </source>
</evidence>
<dbReference type="InterPro" id="IPR006293">
    <property type="entry name" value="DNA_helicase_ATP-dep_RecQ_bac"/>
</dbReference>
<dbReference type="SMART" id="SM00341">
    <property type="entry name" value="HRDC"/>
    <property type="match status" value="1"/>
</dbReference>
<dbReference type="GO" id="GO:0009378">
    <property type="term" value="F:four-way junction helicase activity"/>
    <property type="evidence" value="ECO:0007669"/>
    <property type="project" value="TreeGrafter"/>
</dbReference>
<dbReference type="SMART" id="SM00490">
    <property type="entry name" value="HELICc"/>
    <property type="match status" value="1"/>
</dbReference>
<dbReference type="SMART" id="SM00487">
    <property type="entry name" value="DEXDc"/>
    <property type="match status" value="1"/>
</dbReference>
<evidence type="ECO:0000256" key="16">
    <source>
        <dbReference type="NCBIfam" id="TIGR01389"/>
    </source>
</evidence>
<dbReference type="Proteomes" id="UP000479132">
    <property type="component" value="Unassembled WGS sequence"/>
</dbReference>
<evidence type="ECO:0000256" key="4">
    <source>
        <dbReference type="ARBA" id="ARBA00022723"/>
    </source>
</evidence>
<keyword evidence="11" id="KW-0238">DNA-binding</keyword>
<dbReference type="GO" id="GO:0043590">
    <property type="term" value="C:bacterial nucleoid"/>
    <property type="evidence" value="ECO:0007669"/>
    <property type="project" value="TreeGrafter"/>
</dbReference>
<dbReference type="Gene3D" id="1.10.150.80">
    <property type="entry name" value="HRDC domain"/>
    <property type="match status" value="1"/>
</dbReference>
<dbReference type="InterPro" id="IPR029491">
    <property type="entry name" value="Helicase_HTH"/>
</dbReference>
<keyword evidence="21" id="KW-1185">Reference proteome</keyword>
<dbReference type="GO" id="GO:0006260">
    <property type="term" value="P:DNA replication"/>
    <property type="evidence" value="ECO:0007669"/>
    <property type="project" value="InterPro"/>
</dbReference>
<feature type="domain" description="HRDC" evidence="17">
    <location>
        <begin position="525"/>
        <end position="605"/>
    </location>
</feature>
<dbReference type="Gene3D" id="3.40.50.300">
    <property type="entry name" value="P-loop containing nucleotide triphosphate hydrolases"/>
    <property type="match status" value="2"/>
</dbReference>
<dbReference type="CDD" id="cd18794">
    <property type="entry name" value="SF2_C_RecQ"/>
    <property type="match status" value="1"/>
</dbReference>
<evidence type="ECO:0000256" key="12">
    <source>
        <dbReference type="ARBA" id="ARBA00023172"/>
    </source>
</evidence>
<dbReference type="InterPro" id="IPR002121">
    <property type="entry name" value="HRDC_dom"/>
</dbReference>
<dbReference type="RefSeq" id="WP_165269741.1">
    <property type="nucleotide sequence ID" value="NZ_JAALLS010000017.1"/>
</dbReference>
<dbReference type="InterPro" id="IPR032284">
    <property type="entry name" value="RecQ_Zn-bd"/>
</dbReference>
<comment type="similarity">
    <text evidence="3">Belongs to the helicase family. RecQ subfamily.</text>
</comment>
<evidence type="ECO:0000256" key="3">
    <source>
        <dbReference type="ARBA" id="ARBA00005446"/>
    </source>
</evidence>
<evidence type="ECO:0000259" key="17">
    <source>
        <dbReference type="PROSITE" id="PS50967"/>
    </source>
</evidence>
<keyword evidence="13" id="KW-0234">DNA repair</keyword>
<evidence type="ECO:0000256" key="6">
    <source>
        <dbReference type="ARBA" id="ARBA00022763"/>
    </source>
</evidence>
<keyword evidence="14" id="KW-0413">Isomerase</keyword>
<dbReference type="InterPro" id="IPR018982">
    <property type="entry name" value="RQC_domain"/>
</dbReference>
<keyword evidence="5" id="KW-0547">Nucleotide-binding</keyword>
<dbReference type="Pfam" id="PF16124">
    <property type="entry name" value="RecQ_Zn_bind"/>
    <property type="match status" value="1"/>
</dbReference>
<dbReference type="InterPro" id="IPR036388">
    <property type="entry name" value="WH-like_DNA-bd_sf"/>
</dbReference>
<dbReference type="Pfam" id="PF00271">
    <property type="entry name" value="Helicase_C"/>
    <property type="match status" value="1"/>
</dbReference>
<dbReference type="PROSITE" id="PS51192">
    <property type="entry name" value="HELICASE_ATP_BIND_1"/>
    <property type="match status" value="1"/>
</dbReference>
<evidence type="ECO:0000256" key="15">
    <source>
        <dbReference type="ARBA" id="ARBA00034617"/>
    </source>
</evidence>
<comment type="cofactor">
    <cofactor evidence="1">
        <name>Mg(2+)</name>
        <dbReference type="ChEBI" id="CHEBI:18420"/>
    </cofactor>
</comment>
<dbReference type="SMART" id="SM00956">
    <property type="entry name" value="RQC"/>
    <property type="match status" value="1"/>
</dbReference>
<dbReference type="InterPro" id="IPR036390">
    <property type="entry name" value="WH_DNA-bd_sf"/>
</dbReference>
<evidence type="ECO:0000259" key="19">
    <source>
        <dbReference type="PROSITE" id="PS51194"/>
    </source>
</evidence>
<dbReference type="GO" id="GO:0030894">
    <property type="term" value="C:replisome"/>
    <property type="evidence" value="ECO:0007669"/>
    <property type="project" value="TreeGrafter"/>
</dbReference>
<dbReference type="EMBL" id="JAALLS010000017">
    <property type="protein sequence ID" value="NGP89224.1"/>
    <property type="molecule type" value="Genomic_DNA"/>
</dbReference>
<evidence type="ECO:0000259" key="18">
    <source>
        <dbReference type="PROSITE" id="PS51192"/>
    </source>
</evidence>
<gene>
    <name evidence="20" type="primary">recQ</name>
    <name evidence="20" type="ORF">G3569_12765</name>
</gene>
<dbReference type="GO" id="GO:0043138">
    <property type="term" value="F:3'-5' DNA helicase activity"/>
    <property type="evidence" value="ECO:0007669"/>
    <property type="project" value="UniProtKB-EC"/>
</dbReference>
<dbReference type="InterPro" id="IPR004589">
    <property type="entry name" value="DNA_helicase_ATP-dep_RecQ"/>
</dbReference>
<dbReference type="GO" id="GO:0006281">
    <property type="term" value="P:DNA repair"/>
    <property type="evidence" value="ECO:0007669"/>
    <property type="project" value="UniProtKB-KW"/>
</dbReference>